<evidence type="ECO:0000256" key="2">
    <source>
        <dbReference type="ARBA" id="ARBA00004496"/>
    </source>
</evidence>
<protein>
    <recommendedName>
        <fullName evidence="8">Calmodulin-binding family protein</fullName>
    </recommendedName>
</protein>
<feature type="region of interest" description="Disordered" evidence="5">
    <location>
        <begin position="507"/>
        <end position="550"/>
    </location>
</feature>
<keyword evidence="3" id="KW-0963">Cytoplasm</keyword>
<comment type="subcellular location">
    <subcellularLocation>
        <location evidence="2">Cytoplasm</location>
    </subcellularLocation>
    <subcellularLocation>
        <location evidence="1">Nucleus</location>
    </subcellularLocation>
</comment>
<comment type="caution">
    <text evidence="6">The sequence shown here is derived from an EMBL/GenBank/DDBJ whole genome shotgun (WGS) entry which is preliminary data.</text>
</comment>
<dbReference type="Proteomes" id="UP001187192">
    <property type="component" value="Unassembled WGS sequence"/>
</dbReference>
<name>A0AA88CV70_FICCA</name>
<dbReference type="EMBL" id="BTGU01000005">
    <property type="protein sequence ID" value="GMN36023.1"/>
    <property type="molecule type" value="Genomic_DNA"/>
</dbReference>
<sequence length="550" mass="62090">MGLSLSVLLSAWSEILKHEFFGLTDAFKTFIMKSTRLKEASETQQKFSTSHKSNIERSTSVKKRESREPKSKVFDKSDNSVIEKNKPLSRPSIGLNHDTTMQIQKPTILLPQPMIFFSPRPVSELDAAATTLQKVYKSYRTRRNLADCAVVVEELWWKALDFAALKRSSVSFFDIEKPETAISRWSRARTRAAKVGKGLCKDEKAQKLALQHWLEAIDPRHRYGHNLHFYYDIWSDSKSTQPFFYWLDVGDGKDLNLKKCQRTVLQQQCIRYLGPKEREAYEVTVENGKLVYRQTGVLVSTAEGSKWIFVLSTARALYVGQKKKGVFQHSSFLSGGATTAAGRLVAHDGVLEAIWPYSGHYLPTEDNFKEFISFLQDHQVDLSNVKRYTIDNEGDERTSFKVTNEESKPQEELNTFSATSVALDINAVNGQNINRPTTKDSDIVPTEQRQQQDIATSNVAKTEAPPVFDLAKRLSCKWTSGVGPRIGCVRDYPLELQSRALEQVNLSPKLTPGHNGPNLPIPSPRPSPKIRVSPRLAYMGLPSPRLVPPS</sequence>
<evidence type="ECO:0000256" key="4">
    <source>
        <dbReference type="ARBA" id="ARBA00023242"/>
    </source>
</evidence>
<feature type="compositionally biased region" description="Polar residues" evidence="5">
    <location>
        <begin position="42"/>
        <end position="58"/>
    </location>
</feature>
<evidence type="ECO:0000313" key="7">
    <source>
        <dbReference type="Proteomes" id="UP001187192"/>
    </source>
</evidence>
<evidence type="ECO:0000313" key="6">
    <source>
        <dbReference type="EMBL" id="GMN36023.1"/>
    </source>
</evidence>
<dbReference type="InterPro" id="IPR044159">
    <property type="entry name" value="IQM"/>
</dbReference>
<evidence type="ECO:0000256" key="5">
    <source>
        <dbReference type="SAM" id="MobiDB-lite"/>
    </source>
</evidence>
<proteinExistence type="predicted"/>
<dbReference type="PANTHER" id="PTHR31250">
    <property type="entry name" value="IQ DOMAIN-CONTAINING PROTEIN IQM3"/>
    <property type="match status" value="1"/>
</dbReference>
<gene>
    <name evidence="6" type="ORF">TIFTF001_005696</name>
</gene>
<keyword evidence="7" id="KW-1185">Reference proteome</keyword>
<dbReference type="AlphaFoldDB" id="A0AA88CV70"/>
<feature type="compositionally biased region" description="Basic and acidic residues" evidence="5">
    <location>
        <begin position="62"/>
        <end position="76"/>
    </location>
</feature>
<organism evidence="6 7">
    <name type="scientific">Ficus carica</name>
    <name type="common">Common fig</name>
    <dbReference type="NCBI Taxonomy" id="3494"/>
    <lineage>
        <taxon>Eukaryota</taxon>
        <taxon>Viridiplantae</taxon>
        <taxon>Streptophyta</taxon>
        <taxon>Embryophyta</taxon>
        <taxon>Tracheophyta</taxon>
        <taxon>Spermatophyta</taxon>
        <taxon>Magnoliopsida</taxon>
        <taxon>eudicotyledons</taxon>
        <taxon>Gunneridae</taxon>
        <taxon>Pentapetalae</taxon>
        <taxon>rosids</taxon>
        <taxon>fabids</taxon>
        <taxon>Rosales</taxon>
        <taxon>Moraceae</taxon>
        <taxon>Ficeae</taxon>
        <taxon>Ficus</taxon>
    </lineage>
</organism>
<dbReference type="PANTHER" id="PTHR31250:SF27">
    <property type="entry name" value="IQ DOMAIN-CONTAINING PROTEIN IQM5"/>
    <property type="match status" value="1"/>
</dbReference>
<evidence type="ECO:0000256" key="3">
    <source>
        <dbReference type="ARBA" id="ARBA00022490"/>
    </source>
</evidence>
<dbReference type="GO" id="GO:0005634">
    <property type="term" value="C:nucleus"/>
    <property type="evidence" value="ECO:0007669"/>
    <property type="project" value="UniProtKB-SubCell"/>
</dbReference>
<evidence type="ECO:0000256" key="1">
    <source>
        <dbReference type="ARBA" id="ARBA00004123"/>
    </source>
</evidence>
<reference evidence="6" key="1">
    <citation type="submission" date="2023-07" db="EMBL/GenBank/DDBJ databases">
        <title>draft genome sequence of fig (Ficus carica).</title>
        <authorList>
            <person name="Takahashi T."/>
            <person name="Nishimura K."/>
        </authorList>
    </citation>
    <scope>NUCLEOTIDE SEQUENCE</scope>
</reference>
<dbReference type="GO" id="GO:0005737">
    <property type="term" value="C:cytoplasm"/>
    <property type="evidence" value="ECO:0007669"/>
    <property type="project" value="UniProtKB-SubCell"/>
</dbReference>
<feature type="region of interest" description="Disordered" evidence="5">
    <location>
        <begin position="41"/>
        <end position="76"/>
    </location>
</feature>
<evidence type="ECO:0008006" key="8">
    <source>
        <dbReference type="Google" id="ProtNLM"/>
    </source>
</evidence>
<accession>A0AA88CV70</accession>
<keyword evidence="4" id="KW-0539">Nucleus</keyword>
<feature type="region of interest" description="Disordered" evidence="5">
    <location>
        <begin position="431"/>
        <end position="455"/>
    </location>
</feature>